<dbReference type="RefSeq" id="WP_175599608.1">
    <property type="nucleotide sequence ID" value="NZ_JABWGO010000001.1"/>
</dbReference>
<dbReference type="EMBL" id="JABWGO010000001">
    <property type="protein sequence ID" value="NUW40193.1"/>
    <property type="molecule type" value="Genomic_DNA"/>
</dbReference>
<evidence type="ECO:0000256" key="1">
    <source>
        <dbReference type="SAM" id="Coils"/>
    </source>
</evidence>
<keyword evidence="2" id="KW-0812">Transmembrane</keyword>
<sequence>MIIIGIIADASAVIALITAEGVRGWVQRNPIVVLCVVIGLIAVLILLMGRLAKIVKQLRVDVVALLEEKTDLERVMREERADLERALQAEKEDLERHLRAEIASLQGEMSELERRLHPTKRDVELFAEVLDALPWGKGFIAFLEGSFNAKRWIGKNVRDFYKVHDEWRERYFDDPTMEAAFSAFQQRCNDLVIWLVSKGSVHPGSEPLPDGDSVYSIADGNELAGGWPAFDEERERGLEAARRLIEARRDFEKVGRERGL</sequence>
<evidence type="ECO:0000313" key="3">
    <source>
        <dbReference type="EMBL" id="NUW40193.1"/>
    </source>
</evidence>
<evidence type="ECO:0000313" key="4">
    <source>
        <dbReference type="Proteomes" id="UP000546126"/>
    </source>
</evidence>
<name>A0A7Y6IM20_9ACTN</name>
<proteinExistence type="predicted"/>
<feature type="coiled-coil region" evidence="1">
    <location>
        <begin position="55"/>
        <end position="115"/>
    </location>
</feature>
<keyword evidence="2" id="KW-1133">Transmembrane helix</keyword>
<keyword evidence="2" id="KW-0472">Membrane</keyword>
<evidence type="ECO:0000256" key="2">
    <source>
        <dbReference type="SAM" id="Phobius"/>
    </source>
</evidence>
<comment type="caution">
    <text evidence="3">The sequence shown here is derived from an EMBL/GenBank/DDBJ whole genome shotgun (WGS) entry which is preliminary data.</text>
</comment>
<reference evidence="3 4" key="1">
    <citation type="submission" date="2020-06" db="EMBL/GenBank/DDBJ databases">
        <authorList>
            <person name="Chanama M."/>
        </authorList>
    </citation>
    <scope>NUCLEOTIDE SEQUENCE [LARGE SCALE GENOMIC DNA]</scope>
    <source>
        <strain evidence="3 4">TBRC6557</strain>
    </source>
</reference>
<feature type="transmembrane region" description="Helical" evidence="2">
    <location>
        <begin position="31"/>
        <end position="49"/>
    </location>
</feature>
<gene>
    <name evidence="3" type="ORF">HT134_08605</name>
</gene>
<protein>
    <submittedName>
        <fullName evidence="3">Uncharacterized protein</fullName>
    </submittedName>
</protein>
<dbReference type="Proteomes" id="UP000546126">
    <property type="component" value="Unassembled WGS sequence"/>
</dbReference>
<keyword evidence="1" id="KW-0175">Coiled coil</keyword>
<organism evidence="3 4">
    <name type="scientific">Nonomuraea rhodomycinica</name>
    <dbReference type="NCBI Taxonomy" id="1712872"/>
    <lineage>
        <taxon>Bacteria</taxon>
        <taxon>Bacillati</taxon>
        <taxon>Actinomycetota</taxon>
        <taxon>Actinomycetes</taxon>
        <taxon>Streptosporangiales</taxon>
        <taxon>Streptosporangiaceae</taxon>
        <taxon>Nonomuraea</taxon>
    </lineage>
</organism>
<keyword evidence="4" id="KW-1185">Reference proteome</keyword>
<dbReference type="AlphaFoldDB" id="A0A7Y6IM20"/>
<accession>A0A7Y6IM20</accession>